<reference evidence="3" key="1">
    <citation type="submission" date="2020-12" db="EMBL/GenBank/DDBJ databases">
        <title>Hymenobacter sp.</title>
        <authorList>
            <person name="Kim M.K."/>
        </authorList>
    </citation>
    <scope>NUCLEOTIDE SEQUENCE [LARGE SCALE GENOMIC DNA]</scope>
    <source>
        <strain evidence="3">BT553</strain>
    </source>
</reference>
<gene>
    <name evidence="2" type="ORF">JAO74_01740</name>
</gene>
<evidence type="ECO:0000313" key="3">
    <source>
        <dbReference type="Proteomes" id="UP000640426"/>
    </source>
</evidence>
<dbReference type="EMBL" id="JAELXS010000001">
    <property type="protein sequence ID" value="MBJ6120506.1"/>
    <property type="molecule type" value="Genomic_DNA"/>
</dbReference>
<keyword evidence="3" id="KW-1185">Reference proteome</keyword>
<evidence type="ECO:0000313" key="2">
    <source>
        <dbReference type="EMBL" id="MBJ6120506.1"/>
    </source>
</evidence>
<protein>
    <submittedName>
        <fullName evidence="2">Uncharacterized protein</fullName>
    </submittedName>
</protein>
<feature type="transmembrane region" description="Helical" evidence="1">
    <location>
        <begin position="58"/>
        <end position="79"/>
    </location>
</feature>
<organism evidence="2 3">
    <name type="scientific">Sphingomonas mollis</name>
    <dbReference type="NCBI Taxonomy" id="2795726"/>
    <lineage>
        <taxon>Bacteria</taxon>
        <taxon>Pseudomonadati</taxon>
        <taxon>Pseudomonadota</taxon>
        <taxon>Alphaproteobacteria</taxon>
        <taxon>Sphingomonadales</taxon>
        <taxon>Sphingomonadaceae</taxon>
        <taxon>Sphingomonas</taxon>
    </lineage>
</organism>
<keyword evidence="1" id="KW-0472">Membrane</keyword>
<dbReference type="Proteomes" id="UP000640426">
    <property type="component" value="Unassembled WGS sequence"/>
</dbReference>
<keyword evidence="1" id="KW-1133">Transmembrane helix</keyword>
<comment type="caution">
    <text evidence="2">The sequence shown here is derived from an EMBL/GenBank/DDBJ whole genome shotgun (WGS) entry which is preliminary data.</text>
</comment>
<keyword evidence="1" id="KW-0812">Transmembrane</keyword>
<name>A0ABS0XKE4_9SPHN</name>
<proteinExistence type="predicted"/>
<sequence length="241" mass="25263">MMTTRPIDPFVDDIHRYERSWTLVTGSRRWSFTKVDYRSSCTALQVIDHRAAPQRRSITTMLGIMLALIAGATTLGLAVNSDRAAAGNRYTLSIAVPEKPRTAVVKAKAIRKPAVVPVTAVAASPVPSADAVADDTAVSVIDDDPAPDQSVTRLLAMQPAVSAAMRTGQMQQWAKSDGSERGFVVAGPSAGGCRTLSVLIKRGGDNEVKSLRECGATGKAVPAAASAGDQAMTAGDVSIDQ</sequence>
<accession>A0ABS0XKE4</accession>
<evidence type="ECO:0000256" key="1">
    <source>
        <dbReference type="SAM" id="Phobius"/>
    </source>
</evidence>